<keyword evidence="1" id="KW-1133">Transmembrane helix</keyword>
<dbReference type="EMBL" id="CP033930">
    <property type="protein sequence ID" value="AZB20233.1"/>
    <property type="molecule type" value="Genomic_DNA"/>
</dbReference>
<feature type="transmembrane region" description="Helical" evidence="1">
    <location>
        <begin position="18"/>
        <end position="35"/>
    </location>
</feature>
<keyword evidence="1" id="KW-0472">Membrane</keyword>
<organism evidence="2 3">
    <name type="scientific">Chryseobacterium indologenes</name>
    <name type="common">Flavobacterium indologenes</name>
    <dbReference type="NCBI Taxonomy" id="253"/>
    <lineage>
        <taxon>Bacteria</taxon>
        <taxon>Pseudomonadati</taxon>
        <taxon>Bacteroidota</taxon>
        <taxon>Flavobacteriia</taxon>
        <taxon>Flavobacteriales</taxon>
        <taxon>Weeksellaceae</taxon>
        <taxon>Chryseobacterium group</taxon>
        <taxon>Chryseobacterium</taxon>
    </lineage>
</organism>
<evidence type="ECO:0000256" key="1">
    <source>
        <dbReference type="SAM" id="Phobius"/>
    </source>
</evidence>
<gene>
    <name evidence="2" type="ORF">EG352_22025</name>
</gene>
<evidence type="ECO:0000313" key="2">
    <source>
        <dbReference type="EMBL" id="AZB20233.1"/>
    </source>
</evidence>
<protein>
    <submittedName>
        <fullName evidence="2">Uncharacterized protein</fullName>
    </submittedName>
</protein>
<accession>A0AAD1DXQ4</accession>
<keyword evidence="1" id="KW-0812">Transmembrane</keyword>
<dbReference type="Proteomes" id="UP000269015">
    <property type="component" value="Chromosome"/>
</dbReference>
<name>A0AAD1DXQ4_CHRID</name>
<sequence>MIWIGADVFDIMTCYEKILSFCLILLFVTILYIPIPWRRATGGEYGSEMFGRAGTFIDVNTPDMTWLMYTFYTRNQLPETIRNLSFQKKYIFMGFIH</sequence>
<proteinExistence type="predicted"/>
<evidence type="ECO:0000313" key="3">
    <source>
        <dbReference type="Proteomes" id="UP000269015"/>
    </source>
</evidence>
<dbReference type="AlphaFoldDB" id="A0AAD1DXQ4"/>
<reference evidence="2 3" key="1">
    <citation type="submission" date="2018-11" db="EMBL/GenBank/DDBJ databases">
        <title>Proposal to divide the Flavobacteriaceae and reorganize its genera based on Amino Acid Identity values calculated from whole genome sequences.</title>
        <authorList>
            <person name="Nicholson A.C."/>
            <person name="Gulvik C.A."/>
            <person name="Whitney A.M."/>
            <person name="Humrighouse B.W."/>
            <person name="Bell M."/>
            <person name="Holmes B."/>
            <person name="Steigerwalt A.G."/>
            <person name="Villarma A."/>
            <person name="Sheth M."/>
            <person name="Batra D."/>
            <person name="Pryor J."/>
            <person name="Bernardet J.-F."/>
            <person name="Hugo C."/>
            <person name="Kampfer P."/>
            <person name="Newman J."/>
            <person name="McQuiston J.R."/>
        </authorList>
    </citation>
    <scope>NUCLEOTIDE SEQUENCE [LARGE SCALE GENOMIC DNA]</scope>
    <source>
        <strain evidence="2 3">H5559</strain>
    </source>
</reference>